<dbReference type="InParanoid" id="W4K6Z5"/>
<sequence length="111" mass="12410">MPALNNQTCRFHSPLIAACLCTQLILGLAVCKHGDTIPVSAFQSRCRWDTVTVYNDVVRPCSASAAPVKLMDGYGRCIRGLIETIKSPWLKTRRCRGCFVIDADKWPVQRQ</sequence>
<feature type="chain" id="PRO_5004845216" description="Secreted protein" evidence="1">
    <location>
        <begin position="28"/>
        <end position="111"/>
    </location>
</feature>
<keyword evidence="3" id="KW-1185">Reference proteome</keyword>
<evidence type="ECO:0008006" key="4">
    <source>
        <dbReference type="Google" id="ProtNLM"/>
    </source>
</evidence>
<dbReference type="Proteomes" id="UP000030671">
    <property type="component" value="Unassembled WGS sequence"/>
</dbReference>
<dbReference type="GeneID" id="20673508"/>
<dbReference type="HOGENOM" id="CLU_2158756_0_0_1"/>
<protein>
    <recommendedName>
        <fullName evidence="4">Secreted protein</fullName>
    </recommendedName>
</protein>
<dbReference type="EMBL" id="KI925459">
    <property type="protein sequence ID" value="ETW80806.1"/>
    <property type="molecule type" value="Genomic_DNA"/>
</dbReference>
<proteinExistence type="predicted"/>
<evidence type="ECO:0000256" key="1">
    <source>
        <dbReference type="SAM" id="SignalP"/>
    </source>
</evidence>
<gene>
    <name evidence="2" type="ORF">HETIRDRAFT_418760</name>
</gene>
<keyword evidence="1" id="KW-0732">Signal</keyword>
<feature type="signal peptide" evidence="1">
    <location>
        <begin position="1"/>
        <end position="27"/>
    </location>
</feature>
<dbReference type="RefSeq" id="XP_009547507.1">
    <property type="nucleotide sequence ID" value="XM_009549212.1"/>
</dbReference>
<name>W4K6Z5_HETIT</name>
<accession>W4K6Z5</accession>
<reference evidence="2 3" key="1">
    <citation type="journal article" date="2012" name="New Phytol.">
        <title>Insight into trade-off between wood decay and parasitism from the genome of a fungal forest pathogen.</title>
        <authorList>
            <person name="Olson A."/>
            <person name="Aerts A."/>
            <person name="Asiegbu F."/>
            <person name="Belbahri L."/>
            <person name="Bouzid O."/>
            <person name="Broberg A."/>
            <person name="Canback B."/>
            <person name="Coutinho P.M."/>
            <person name="Cullen D."/>
            <person name="Dalman K."/>
            <person name="Deflorio G."/>
            <person name="van Diepen L.T."/>
            <person name="Dunand C."/>
            <person name="Duplessis S."/>
            <person name="Durling M."/>
            <person name="Gonthier P."/>
            <person name="Grimwood J."/>
            <person name="Fossdal C.G."/>
            <person name="Hansson D."/>
            <person name="Henrissat B."/>
            <person name="Hietala A."/>
            <person name="Himmelstrand K."/>
            <person name="Hoffmeister D."/>
            <person name="Hogberg N."/>
            <person name="James T.Y."/>
            <person name="Karlsson M."/>
            <person name="Kohler A."/>
            <person name="Kues U."/>
            <person name="Lee Y.H."/>
            <person name="Lin Y.C."/>
            <person name="Lind M."/>
            <person name="Lindquist E."/>
            <person name="Lombard V."/>
            <person name="Lucas S."/>
            <person name="Lunden K."/>
            <person name="Morin E."/>
            <person name="Murat C."/>
            <person name="Park J."/>
            <person name="Raffaello T."/>
            <person name="Rouze P."/>
            <person name="Salamov A."/>
            <person name="Schmutz J."/>
            <person name="Solheim H."/>
            <person name="Stahlberg J."/>
            <person name="Velez H."/>
            <person name="de Vries R.P."/>
            <person name="Wiebenga A."/>
            <person name="Woodward S."/>
            <person name="Yakovlev I."/>
            <person name="Garbelotto M."/>
            <person name="Martin F."/>
            <person name="Grigoriev I.V."/>
            <person name="Stenlid J."/>
        </authorList>
    </citation>
    <scope>NUCLEOTIDE SEQUENCE [LARGE SCALE GENOMIC DNA]</scope>
    <source>
        <strain evidence="2 3">TC 32-1</strain>
    </source>
</reference>
<dbReference type="AlphaFoldDB" id="W4K6Z5"/>
<evidence type="ECO:0000313" key="2">
    <source>
        <dbReference type="EMBL" id="ETW80806.1"/>
    </source>
</evidence>
<evidence type="ECO:0000313" key="3">
    <source>
        <dbReference type="Proteomes" id="UP000030671"/>
    </source>
</evidence>
<dbReference type="KEGG" id="hir:HETIRDRAFT_418760"/>
<organism evidence="2 3">
    <name type="scientific">Heterobasidion irregulare (strain TC 32-1)</name>
    <dbReference type="NCBI Taxonomy" id="747525"/>
    <lineage>
        <taxon>Eukaryota</taxon>
        <taxon>Fungi</taxon>
        <taxon>Dikarya</taxon>
        <taxon>Basidiomycota</taxon>
        <taxon>Agaricomycotina</taxon>
        <taxon>Agaricomycetes</taxon>
        <taxon>Russulales</taxon>
        <taxon>Bondarzewiaceae</taxon>
        <taxon>Heterobasidion</taxon>
        <taxon>Heterobasidion annosum species complex</taxon>
    </lineage>
</organism>